<organism evidence="2 3">
    <name type="scientific">Meripilus lineatus</name>
    <dbReference type="NCBI Taxonomy" id="2056292"/>
    <lineage>
        <taxon>Eukaryota</taxon>
        <taxon>Fungi</taxon>
        <taxon>Dikarya</taxon>
        <taxon>Basidiomycota</taxon>
        <taxon>Agaricomycotina</taxon>
        <taxon>Agaricomycetes</taxon>
        <taxon>Polyporales</taxon>
        <taxon>Meripilaceae</taxon>
        <taxon>Meripilus</taxon>
    </lineage>
</organism>
<name>A0AAD5YED8_9APHY</name>
<accession>A0AAD5YED8</accession>
<feature type="compositionally biased region" description="Basic and acidic residues" evidence="1">
    <location>
        <begin position="95"/>
        <end position="106"/>
    </location>
</feature>
<gene>
    <name evidence="2" type="ORF">NLI96_g7986</name>
</gene>
<comment type="caution">
    <text evidence="2">The sequence shown here is derived from an EMBL/GenBank/DDBJ whole genome shotgun (WGS) entry which is preliminary data.</text>
</comment>
<evidence type="ECO:0000256" key="1">
    <source>
        <dbReference type="SAM" id="MobiDB-lite"/>
    </source>
</evidence>
<evidence type="ECO:0000313" key="2">
    <source>
        <dbReference type="EMBL" id="KAJ3480979.1"/>
    </source>
</evidence>
<dbReference type="AlphaFoldDB" id="A0AAD5YED8"/>
<dbReference type="EMBL" id="JANAWD010000346">
    <property type="protein sequence ID" value="KAJ3480979.1"/>
    <property type="molecule type" value="Genomic_DNA"/>
</dbReference>
<sequence>MSIYLLHTIGYSDYLDILESPKSWGGRFGLSGVSAGRFGLSGVSAGRFGLSGVSAGRFGQVWALQRRHREVQRVSDLDEGVSDLPESLPSTLDTSELRPEASDNPRESGTLRIPEGAVRSSQNLKGQLWTGIFFQMWRIDQEILPQAQVPLVQLSIFLDWISHIGWKRHITRRVFFEAGHGESTSIRIESVTRGSDRTLSYLEHSAKDEDSIQTMPSSFSSRRLRPINIPWDIQRHIIESVPSFEANGNNITLAFNDHTHSQVDQKAPISTVEEQFRACHTLRSCSLVCRQWAVVSQRLMFLWICLSDYEQMDKLYTLLRDPRSAHLSQNARRLSVMYRHPYKKIGEVIPRIIGMRLSRLECLDLCAGNGAFSLDYPTFQFHSSLRARLSQLNQIRILHLHNFRFSHLTEFRRFVCGFSGIRHLIAMYIKFNKDKLGDCRTIHRSREWKVPLKVSWRWGDFKLFPGPLQNGNVEVDAPSSLWIANIPNSHHAIEASSLKTTCPTLTVDVANAIMHIVHRNPRSRYNDCLITWDWRCEEGGMGDLGKDWTLNSASSDETHNRYFRFRVGSDDPQNVPLGFEHLIELCMPRMIGNTQKLHASLLQEFQELQELFGGFPNVEKINLALKTTDWIFSRRQWGSESGYSGRNFQKEYAVIVTIIEEFRLVLLQTGFDMDFTIDGSPPEELRPLISSMKIDELLWPIHIPIPWSIQRHIIESIPSFVPANGDNSVLAFDDLTHSRAVESKPITTIRNQIGACQTLRSCSLVCRRWATVCRKLIFLWICLSNHAQTNKLHTLLHDPQSSHLSQNVRRLSIVYRHPYEKIGEVIPRIAGMDLTHLECLDLISPVCMRLLRDSPSHFHFVKLGKNELENVEPTSYGKGWQMPTKVSWLSPRSLLLCGAHREALTPSILWLANIPDSHRAIEALSLKTTCPGLTVDVANAITHTTHYYTIEETSYPLITWRWQCEEGSTSGPRRDWTLICVSSHKHHDHYFRFRVGFDSPLEIPLGLEHLIEPCIPYLIGMKKPQDILVSLLQKFRKSQELFGGFPNVEKIKLALLTDGEPYPSQTPWISQSEKTKRKPITYAPIVEEFRRSQTDFDLDITIDGVPLEELLIPFHETHDNDYLDDLSLFHDPFDDLEGWSMAATLGSST</sequence>
<feature type="region of interest" description="Disordered" evidence="1">
    <location>
        <begin position="76"/>
        <end position="116"/>
    </location>
</feature>
<evidence type="ECO:0000313" key="3">
    <source>
        <dbReference type="Proteomes" id="UP001212997"/>
    </source>
</evidence>
<dbReference type="Proteomes" id="UP001212997">
    <property type="component" value="Unassembled WGS sequence"/>
</dbReference>
<keyword evidence="3" id="KW-1185">Reference proteome</keyword>
<evidence type="ECO:0008006" key="4">
    <source>
        <dbReference type="Google" id="ProtNLM"/>
    </source>
</evidence>
<reference evidence="2" key="1">
    <citation type="submission" date="2022-07" db="EMBL/GenBank/DDBJ databases">
        <title>Genome Sequence of Physisporinus lineatus.</title>
        <authorList>
            <person name="Buettner E."/>
        </authorList>
    </citation>
    <scope>NUCLEOTIDE SEQUENCE</scope>
    <source>
        <strain evidence="2">VT162</strain>
    </source>
</reference>
<protein>
    <recommendedName>
        <fullName evidence="4">F-box domain-containing protein</fullName>
    </recommendedName>
</protein>
<proteinExistence type="predicted"/>